<dbReference type="EMBL" id="LWCA01000428">
    <property type="protein sequence ID" value="OAF68540.1"/>
    <property type="molecule type" value="Genomic_DNA"/>
</dbReference>
<comment type="caution">
    <text evidence="2">The sequence shown here is derived from an EMBL/GenBank/DDBJ whole genome shotgun (WGS) entry which is preliminary data.</text>
</comment>
<name>A0A177B316_9BILA</name>
<accession>A0A177B316</accession>
<gene>
    <name evidence="2" type="ORF">A3Q56_03742</name>
</gene>
<feature type="signal peptide" evidence="1">
    <location>
        <begin position="1"/>
        <end position="25"/>
    </location>
</feature>
<organism evidence="2 3">
    <name type="scientific">Intoshia linei</name>
    <dbReference type="NCBI Taxonomy" id="1819745"/>
    <lineage>
        <taxon>Eukaryota</taxon>
        <taxon>Metazoa</taxon>
        <taxon>Spiralia</taxon>
        <taxon>Lophotrochozoa</taxon>
        <taxon>Mesozoa</taxon>
        <taxon>Orthonectida</taxon>
        <taxon>Rhopaluridae</taxon>
        <taxon>Intoshia</taxon>
    </lineage>
</organism>
<proteinExistence type="predicted"/>
<evidence type="ECO:0000256" key="1">
    <source>
        <dbReference type="SAM" id="SignalP"/>
    </source>
</evidence>
<keyword evidence="3" id="KW-1185">Reference proteome</keyword>
<sequence length="144" mass="17479">MYTNRQIKIFIFILTILSHVNYVEANNGNLFNPYNRMISGENLYGKRQRYSYALDNNFSIGTYNKQQNVFHQLPSDQTWFEIYSVENNVYDDYNVHLNTENNHRLKILNLIKFINYYKSRLHKAYNDHYVIHHLIIPKQSNYQF</sequence>
<keyword evidence="1" id="KW-0732">Signal</keyword>
<evidence type="ECO:0000313" key="3">
    <source>
        <dbReference type="Proteomes" id="UP000078046"/>
    </source>
</evidence>
<protein>
    <submittedName>
        <fullName evidence="2">Uncharacterized protein</fullName>
    </submittedName>
</protein>
<feature type="chain" id="PRO_5008056798" evidence="1">
    <location>
        <begin position="26"/>
        <end position="144"/>
    </location>
</feature>
<dbReference type="Proteomes" id="UP000078046">
    <property type="component" value="Unassembled WGS sequence"/>
</dbReference>
<dbReference type="AlphaFoldDB" id="A0A177B316"/>
<evidence type="ECO:0000313" key="2">
    <source>
        <dbReference type="EMBL" id="OAF68540.1"/>
    </source>
</evidence>
<reference evidence="2 3" key="1">
    <citation type="submission" date="2016-04" db="EMBL/GenBank/DDBJ databases">
        <title>The genome of Intoshia linei affirms orthonectids as highly simplified spiralians.</title>
        <authorList>
            <person name="Mikhailov K.V."/>
            <person name="Slusarev G.S."/>
            <person name="Nikitin M.A."/>
            <person name="Logacheva M.D."/>
            <person name="Penin A."/>
            <person name="Aleoshin V."/>
            <person name="Panchin Y.V."/>
        </authorList>
    </citation>
    <scope>NUCLEOTIDE SEQUENCE [LARGE SCALE GENOMIC DNA]</scope>
    <source>
        <strain evidence="2">Intl2013</strain>
        <tissue evidence="2">Whole animal</tissue>
    </source>
</reference>